<feature type="transmembrane region" description="Helical" evidence="5">
    <location>
        <begin position="220"/>
        <end position="242"/>
    </location>
</feature>
<feature type="transmembrane region" description="Helical" evidence="5">
    <location>
        <begin position="51"/>
        <end position="73"/>
    </location>
</feature>
<dbReference type="Proteomes" id="UP000297753">
    <property type="component" value="Unassembled WGS sequence"/>
</dbReference>
<comment type="subcellular location">
    <subcellularLocation>
        <location evidence="1">Membrane</location>
        <topology evidence="1">Multi-pass membrane protein</topology>
    </subcellularLocation>
</comment>
<feature type="transmembrane region" description="Helical" evidence="5">
    <location>
        <begin position="109"/>
        <end position="129"/>
    </location>
</feature>
<keyword evidence="8" id="KW-1185">Reference proteome</keyword>
<feature type="domain" description="ABC-2 type transporter transmembrane" evidence="6">
    <location>
        <begin position="7"/>
        <end position="214"/>
    </location>
</feature>
<feature type="transmembrane region" description="Helical" evidence="5">
    <location>
        <begin position="169"/>
        <end position="188"/>
    </location>
</feature>
<reference evidence="7 8" key="1">
    <citation type="submission" date="2019-01" db="EMBL/GenBank/DDBJ databases">
        <title>Vibrio BEI176 sp. nov, a marine bacterium isolated from China: eastern marignal seas.</title>
        <authorList>
            <person name="Li B."/>
        </authorList>
    </citation>
    <scope>NUCLEOTIDE SEQUENCE [LARGE SCALE GENOMIC DNA]</scope>
    <source>
        <strain evidence="7 8">BEI176</strain>
    </source>
</reference>
<dbReference type="PANTHER" id="PTHR43027:SF1">
    <property type="entry name" value="DOXORUBICIN RESISTANCE ABC TRANSPORTER PERMEASE PROTEIN DRRC-RELATED"/>
    <property type="match status" value="1"/>
</dbReference>
<dbReference type="AlphaFoldDB" id="A0A4Y8WAH1"/>
<evidence type="ECO:0000259" key="6">
    <source>
        <dbReference type="Pfam" id="PF01061"/>
    </source>
</evidence>
<feature type="transmembrane region" description="Helical" evidence="5">
    <location>
        <begin position="135"/>
        <end position="157"/>
    </location>
</feature>
<dbReference type="GO" id="GO:0016020">
    <property type="term" value="C:membrane"/>
    <property type="evidence" value="ECO:0007669"/>
    <property type="project" value="UniProtKB-SubCell"/>
</dbReference>
<name>A0A4Y8WAH1_9VIBR</name>
<dbReference type="Pfam" id="PF01061">
    <property type="entry name" value="ABC2_membrane"/>
    <property type="match status" value="1"/>
</dbReference>
<comment type="caution">
    <text evidence="7">The sequence shown here is derived from an EMBL/GenBank/DDBJ whole genome shotgun (WGS) entry which is preliminary data.</text>
</comment>
<sequence length="254" mass="28934">MCMIFSSIFRLETKSFVTNLTALFWTFFYPVMMLLLLIFLFDPRDEGSVDFYFSSIIGLTMLTIVSMSIFGLAQTICDFRSHNAFLSYVIAPVSYFEISMAIIVSRMVLIVGFSILFVISSLIILDAGFKLNVGMFFLGFWALIITSIFCFGLALIVSRYCRNSQTMLAIANIIYVYALMSSNVFIPLSALPSWSKVFITTSPFYSFNNILLSAFSGENYFYILTVGSFLFFLGILFVWFASDRYLFLPVGRIR</sequence>
<evidence type="ECO:0000313" key="7">
    <source>
        <dbReference type="EMBL" id="TFH89565.1"/>
    </source>
</evidence>
<keyword evidence="3 5" id="KW-1133">Transmembrane helix</keyword>
<evidence type="ECO:0000256" key="1">
    <source>
        <dbReference type="ARBA" id="ARBA00004141"/>
    </source>
</evidence>
<evidence type="ECO:0000256" key="4">
    <source>
        <dbReference type="ARBA" id="ARBA00023136"/>
    </source>
</evidence>
<keyword evidence="2 5" id="KW-0812">Transmembrane</keyword>
<evidence type="ECO:0000256" key="2">
    <source>
        <dbReference type="ARBA" id="ARBA00022692"/>
    </source>
</evidence>
<evidence type="ECO:0000256" key="5">
    <source>
        <dbReference type="SAM" id="Phobius"/>
    </source>
</evidence>
<proteinExistence type="predicted"/>
<evidence type="ECO:0000313" key="8">
    <source>
        <dbReference type="Proteomes" id="UP000297753"/>
    </source>
</evidence>
<protein>
    <submittedName>
        <fullName evidence="7">ABC transporter permease</fullName>
    </submittedName>
</protein>
<dbReference type="InterPro" id="IPR052902">
    <property type="entry name" value="ABC-2_transporter"/>
</dbReference>
<dbReference type="GO" id="GO:0140359">
    <property type="term" value="F:ABC-type transporter activity"/>
    <property type="evidence" value="ECO:0007669"/>
    <property type="project" value="InterPro"/>
</dbReference>
<keyword evidence="4 5" id="KW-0472">Membrane</keyword>
<dbReference type="PANTHER" id="PTHR43027">
    <property type="entry name" value="DOXORUBICIN RESISTANCE ABC TRANSPORTER PERMEASE PROTEIN DRRC-RELATED"/>
    <property type="match status" value="1"/>
</dbReference>
<feature type="transmembrane region" description="Helical" evidence="5">
    <location>
        <begin position="20"/>
        <end position="39"/>
    </location>
</feature>
<evidence type="ECO:0000256" key="3">
    <source>
        <dbReference type="ARBA" id="ARBA00022989"/>
    </source>
</evidence>
<dbReference type="InterPro" id="IPR013525">
    <property type="entry name" value="ABC2_TM"/>
</dbReference>
<gene>
    <name evidence="7" type="ORF">ELS82_21500</name>
</gene>
<organism evidence="7 8">
    <name type="scientific">Vibrio ouci</name>
    <dbReference type="NCBI Taxonomy" id="2499078"/>
    <lineage>
        <taxon>Bacteria</taxon>
        <taxon>Pseudomonadati</taxon>
        <taxon>Pseudomonadota</taxon>
        <taxon>Gammaproteobacteria</taxon>
        <taxon>Vibrionales</taxon>
        <taxon>Vibrionaceae</taxon>
        <taxon>Vibrio</taxon>
    </lineage>
</organism>
<accession>A0A4Y8WAH1</accession>
<dbReference type="OrthoDB" id="9774758at2"/>
<dbReference type="EMBL" id="SATR01000057">
    <property type="protein sequence ID" value="TFH89565.1"/>
    <property type="molecule type" value="Genomic_DNA"/>
</dbReference>